<accession>A0A382A4V4</accession>
<sequence length="350" mass="40642">VTIYIVDIEAVDTRYTKQWKEYLPVQLRKATHENIVVISGGETPQATTPGAFLNFGGTNVYKSKQLEQIGEMFCKGIVKDDDYFLYTDAWNPTVLQLKYMAELLGVKIKIGGMWHAGSYDPADFLGRLIGNAPWCRFAEQSMFEAYDHNFYATQFHIDMFLESFKNVSPNKIIRTGWPMEYLANSLDTYKSMPKENLILFPHRIAPEKQPDIFRDLPTQLPDYEFIVCQDQVLTKNEYHNLLGRAKIVFSANLQETLGISWYEGALVDTIPMVPDRLSYQEMGLEEFKYPSEWTASFKSYTHHKEAIKERIRDYIENYDDYIPLVRKQVSILKADFFSGKKLYEGIKNDN</sequence>
<evidence type="ECO:0000313" key="1">
    <source>
        <dbReference type="EMBL" id="SVA96546.1"/>
    </source>
</evidence>
<organism evidence="1">
    <name type="scientific">marine metagenome</name>
    <dbReference type="NCBI Taxonomy" id="408172"/>
    <lineage>
        <taxon>unclassified sequences</taxon>
        <taxon>metagenomes</taxon>
        <taxon>ecological metagenomes</taxon>
    </lineage>
</organism>
<name>A0A382A4V4_9ZZZZ</name>
<dbReference type="EMBL" id="UINC01023917">
    <property type="protein sequence ID" value="SVA96546.1"/>
    <property type="molecule type" value="Genomic_DNA"/>
</dbReference>
<dbReference type="AlphaFoldDB" id="A0A382A4V4"/>
<proteinExistence type="predicted"/>
<reference evidence="1" key="1">
    <citation type="submission" date="2018-05" db="EMBL/GenBank/DDBJ databases">
        <authorList>
            <person name="Lanie J.A."/>
            <person name="Ng W.-L."/>
            <person name="Kazmierczak K.M."/>
            <person name="Andrzejewski T.M."/>
            <person name="Davidsen T.M."/>
            <person name="Wayne K.J."/>
            <person name="Tettelin H."/>
            <person name="Glass J.I."/>
            <person name="Rusch D."/>
            <person name="Podicherti R."/>
            <person name="Tsui H.-C.T."/>
            <person name="Winkler M.E."/>
        </authorList>
    </citation>
    <scope>NUCLEOTIDE SEQUENCE</scope>
</reference>
<gene>
    <name evidence="1" type="ORF">METZ01_LOCUS149400</name>
</gene>
<evidence type="ECO:0008006" key="2">
    <source>
        <dbReference type="Google" id="ProtNLM"/>
    </source>
</evidence>
<dbReference type="SUPFAM" id="SSF53756">
    <property type="entry name" value="UDP-Glycosyltransferase/glycogen phosphorylase"/>
    <property type="match status" value="1"/>
</dbReference>
<feature type="non-terminal residue" evidence="1">
    <location>
        <position position="1"/>
    </location>
</feature>
<protein>
    <recommendedName>
        <fullName evidence="2">Glycosyl transferase family 1 domain-containing protein</fullName>
    </recommendedName>
</protein>